<evidence type="ECO:0000313" key="4">
    <source>
        <dbReference type="Proteomes" id="UP000751190"/>
    </source>
</evidence>
<dbReference type="EMBL" id="JAGTXO010000001">
    <property type="protein sequence ID" value="KAG8470689.1"/>
    <property type="molecule type" value="Genomic_DNA"/>
</dbReference>
<dbReference type="Pfam" id="PF04884">
    <property type="entry name" value="UVB_sens_prot"/>
    <property type="match status" value="1"/>
</dbReference>
<dbReference type="InterPro" id="IPR006968">
    <property type="entry name" value="RUS_fam"/>
</dbReference>
<reference evidence="3" key="1">
    <citation type="submission" date="2021-05" db="EMBL/GenBank/DDBJ databases">
        <title>The genome of the haptophyte Pavlova lutheri (Diacronema luteri, Pavlovales) - a model for lipid biosynthesis in eukaryotic algae.</title>
        <authorList>
            <person name="Hulatt C.J."/>
            <person name="Posewitz M.C."/>
        </authorList>
    </citation>
    <scope>NUCLEOTIDE SEQUENCE</scope>
    <source>
        <strain evidence="3">NIVA-4/92</strain>
    </source>
</reference>
<gene>
    <name evidence="3" type="ORF">KFE25_009110</name>
</gene>
<dbReference type="PANTHER" id="PTHR12770">
    <property type="entry name" value="RUS1 FAMILY PROTEIN C16ORF58"/>
    <property type="match status" value="1"/>
</dbReference>
<sequence>MSLGAEIADPRVGTARELLVLGVLPGEHADRIEWDGDARRWRRARGGAAADSQLGMAWHFVSRPLARLLLMGTDAVTLDYYRFTKWRMAQRLFSAVKDVFATQALLGALGVRADGARGGVAAAGAWIGKESFGRLSKIVWSGKMRKLMDADAKRVRFRTAVLYPLGQLLELSCSRWPHLFLLLGTAGIFCKQISQMTASATRSAFYRSFSADGAAGAIGEMTATGEAQVSVASAVGIAIGIFASDRLLGGRAALFPPVFALLCALDVCATYMEVRSVVCARLNHERTQLVLSGWLRERRAPSPAQVAARERVLRGSGAAHAFAAPAQLRLGPAELAPLLSPWEGHVFAIVPAWALGARARRGMHARIVLSAWARCSQEGILCAWLAHCHACELLADVRQGDLVGAQLALSTARERADADFPALRSALVDAGWNLASFAFLPIGADDRAAWDLTAGRQSSLGRHGTGDGAQEARPSVAEVLHAPPSAPGGGTDAELEQHAAPFNRPDVQFPPAHFIL</sequence>
<evidence type="ECO:0000256" key="1">
    <source>
        <dbReference type="ARBA" id="ARBA00007558"/>
    </source>
</evidence>
<dbReference type="PANTHER" id="PTHR12770:SF20">
    <property type="entry name" value="PROTEIN ROOT UVB SENSITIVE 6"/>
    <property type="match status" value="1"/>
</dbReference>
<name>A0A8J5Y4C3_DIALT</name>
<keyword evidence="4" id="KW-1185">Reference proteome</keyword>
<evidence type="ECO:0000313" key="3">
    <source>
        <dbReference type="EMBL" id="KAG8470689.1"/>
    </source>
</evidence>
<comment type="similarity">
    <text evidence="1">Belongs to the RUS1 family.</text>
</comment>
<proteinExistence type="inferred from homology"/>
<comment type="caution">
    <text evidence="3">The sequence shown here is derived from an EMBL/GenBank/DDBJ whole genome shotgun (WGS) entry which is preliminary data.</text>
</comment>
<dbReference type="InterPro" id="IPR054549">
    <property type="entry name" value="UVB_sens_RUS_dom"/>
</dbReference>
<protein>
    <recommendedName>
        <fullName evidence="2">Protein root UVB sensitive/RUS domain-containing protein</fullName>
    </recommendedName>
</protein>
<dbReference type="OrthoDB" id="364779at2759"/>
<feature type="domain" description="Protein root UVB sensitive/RUS" evidence="2">
    <location>
        <begin position="74"/>
        <end position="297"/>
    </location>
</feature>
<dbReference type="AlphaFoldDB" id="A0A8J5Y4C3"/>
<dbReference type="Proteomes" id="UP000751190">
    <property type="component" value="Unassembled WGS sequence"/>
</dbReference>
<accession>A0A8J5Y4C3</accession>
<evidence type="ECO:0000259" key="2">
    <source>
        <dbReference type="Pfam" id="PF04884"/>
    </source>
</evidence>
<organism evidence="3 4">
    <name type="scientific">Diacronema lutheri</name>
    <name type="common">Unicellular marine alga</name>
    <name type="synonym">Monochrysis lutheri</name>
    <dbReference type="NCBI Taxonomy" id="2081491"/>
    <lineage>
        <taxon>Eukaryota</taxon>
        <taxon>Haptista</taxon>
        <taxon>Haptophyta</taxon>
        <taxon>Pavlovophyceae</taxon>
        <taxon>Pavlovales</taxon>
        <taxon>Pavlovaceae</taxon>
        <taxon>Diacronema</taxon>
    </lineage>
</organism>